<dbReference type="InterPro" id="IPR014757">
    <property type="entry name" value="Tscrpt_reg_IclR_C"/>
</dbReference>
<protein>
    <submittedName>
        <fullName evidence="6">IclR family transcriptional regulator</fullName>
    </submittedName>
</protein>
<name>A0ABR9X5H1_9RHOB</name>
<dbReference type="PANTHER" id="PTHR30136">
    <property type="entry name" value="HELIX-TURN-HELIX TRANSCRIPTIONAL REGULATOR, ICLR FAMILY"/>
    <property type="match status" value="1"/>
</dbReference>
<evidence type="ECO:0000259" key="4">
    <source>
        <dbReference type="PROSITE" id="PS51077"/>
    </source>
</evidence>
<keyword evidence="3" id="KW-0804">Transcription</keyword>
<reference evidence="6 7" key="1">
    <citation type="journal article" date="2021" name="Int. J. Syst. Evol. Microbiol.">
        <title>Salipiger mangrovisoli sp. nov., isolated from mangrove soil and the proposal for the reclassification of Paraphaeobacter pallidus as Salipiger pallidus comb. nov.</title>
        <authorList>
            <person name="Du J."/>
            <person name="Liu Y."/>
            <person name="Pei T."/>
            <person name="Deng M.R."/>
            <person name="Zhu H."/>
        </authorList>
    </citation>
    <scope>NUCLEOTIDE SEQUENCE [LARGE SCALE GENOMIC DNA]</scope>
    <source>
        <strain evidence="6 7">6D45A</strain>
    </source>
</reference>
<dbReference type="InterPro" id="IPR050707">
    <property type="entry name" value="HTH_MetabolicPath_Reg"/>
</dbReference>
<dbReference type="PROSITE" id="PS51078">
    <property type="entry name" value="ICLR_ED"/>
    <property type="match status" value="1"/>
</dbReference>
<dbReference type="InterPro" id="IPR036390">
    <property type="entry name" value="WH_DNA-bd_sf"/>
</dbReference>
<comment type="caution">
    <text evidence="6">The sequence shown here is derived from an EMBL/GenBank/DDBJ whole genome shotgun (WGS) entry which is preliminary data.</text>
</comment>
<evidence type="ECO:0000313" key="6">
    <source>
        <dbReference type="EMBL" id="MBE9638696.1"/>
    </source>
</evidence>
<dbReference type="SMART" id="SM00346">
    <property type="entry name" value="HTH_ICLR"/>
    <property type="match status" value="1"/>
</dbReference>
<dbReference type="Pfam" id="PF09339">
    <property type="entry name" value="HTH_IclR"/>
    <property type="match status" value="1"/>
</dbReference>
<dbReference type="Proteomes" id="UP000607796">
    <property type="component" value="Unassembled WGS sequence"/>
</dbReference>
<dbReference type="PROSITE" id="PS51077">
    <property type="entry name" value="HTH_ICLR"/>
    <property type="match status" value="1"/>
</dbReference>
<evidence type="ECO:0000256" key="2">
    <source>
        <dbReference type="ARBA" id="ARBA00023125"/>
    </source>
</evidence>
<evidence type="ECO:0000256" key="1">
    <source>
        <dbReference type="ARBA" id="ARBA00023015"/>
    </source>
</evidence>
<sequence length="264" mass="27811">MQDAPPPDAPQGVSEHRKAGTIQSVSTAAVFLRVLASASGPLALGVIAKRAGTSGSMAHRYLQSLVREDLAVQDPASGHYDLGPLALGVGVAALRRLDPVELAAAEMKRFAARTAASAGVAIWTERGPTLVRWYRSAVFSINSLALGDVLPVDNTACGLMFQAYLPEERIARARGFQPEGFRGRRPDPALLAEVRAHGWCELQGHLLPHVAGQAVPVFDPQGEIACVMTTVANLGEEVSDAIGRDLREVAIALGKATAGRIAGR</sequence>
<evidence type="ECO:0000313" key="7">
    <source>
        <dbReference type="Proteomes" id="UP000607796"/>
    </source>
</evidence>
<dbReference type="RefSeq" id="WP_194135993.1">
    <property type="nucleotide sequence ID" value="NZ_JADFFK010000013.1"/>
</dbReference>
<accession>A0ABR9X5H1</accession>
<keyword evidence="1" id="KW-0805">Transcription regulation</keyword>
<gene>
    <name evidence="6" type="ORF">IQ782_17705</name>
</gene>
<dbReference type="PANTHER" id="PTHR30136:SF8">
    <property type="entry name" value="TRANSCRIPTIONAL REGULATORY PROTEIN"/>
    <property type="match status" value="1"/>
</dbReference>
<dbReference type="EMBL" id="JADFFK010000013">
    <property type="protein sequence ID" value="MBE9638696.1"/>
    <property type="molecule type" value="Genomic_DNA"/>
</dbReference>
<dbReference type="SUPFAM" id="SSF46785">
    <property type="entry name" value="Winged helix' DNA-binding domain"/>
    <property type="match status" value="1"/>
</dbReference>
<dbReference type="Gene3D" id="3.30.450.40">
    <property type="match status" value="1"/>
</dbReference>
<dbReference type="Gene3D" id="1.10.10.10">
    <property type="entry name" value="Winged helix-like DNA-binding domain superfamily/Winged helix DNA-binding domain"/>
    <property type="match status" value="1"/>
</dbReference>
<proteinExistence type="predicted"/>
<keyword evidence="7" id="KW-1185">Reference proteome</keyword>
<evidence type="ECO:0000259" key="5">
    <source>
        <dbReference type="PROSITE" id="PS51078"/>
    </source>
</evidence>
<organism evidence="6 7">
    <name type="scientific">Salipiger mangrovisoli</name>
    <dbReference type="NCBI Taxonomy" id="2865933"/>
    <lineage>
        <taxon>Bacteria</taxon>
        <taxon>Pseudomonadati</taxon>
        <taxon>Pseudomonadota</taxon>
        <taxon>Alphaproteobacteria</taxon>
        <taxon>Rhodobacterales</taxon>
        <taxon>Roseobacteraceae</taxon>
        <taxon>Salipiger</taxon>
    </lineage>
</organism>
<evidence type="ECO:0000256" key="3">
    <source>
        <dbReference type="ARBA" id="ARBA00023163"/>
    </source>
</evidence>
<dbReference type="InterPro" id="IPR036388">
    <property type="entry name" value="WH-like_DNA-bd_sf"/>
</dbReference>
<feature type="domain" description="IclR-ED" evidence="5">
    <location>
        <begin position="85"/>
        <end position="264"/>
    </location>
</feature>
<keyword evidence="2" id="KW-0238">DNA-binding</keyword>
<dbReference type="SUPFAM" id="SSF55781">
    <property type="entry name" value="GAF domain-like"/>
    <property type="match status" value="1"/>
</dbReference>
<dbReference type="InterPro" id="IPR005471">
    <property type="entry name" value="Tscrpt_reg_IclR_N"/>
</dbReference>
<feature type="domain" description="HTH iclR-type" evidence="4">
    <location>
        <begin position="22"/>
        <end position="84"/>
    </location>
</feature>
<dbReference type="InterPro" id="IPR029016">
    <property type="entry name" value="GAF-like_dom_sf"/>
</dbReference>